<dbReference type="AlphaFoldDB" id="A0A418YYA9"/>
<dbReference type="CDD" id="cd07106">
    <property type="entry name" value="ALDH_AldA-AAD23400"/>
    <property type="match status" value="1"/>
</dbReference>
<dbReference type="InterPro" id="IPR015590">
    <property type="entry name" value="Aldehyde_DH_dom"/>
</dbReference>
<dbReference type="Gene3D" id="3.40.309.10">
    <property type="entry name" value="Aldehyde Dehydrogenase, Chain A, domain 2"/>
    <property type="match status" value="1"/>
</dbReference>
<dbReference type="InterPro" id="IPR016163">
    <property type="entry name" value="Ald_DH_C"/>
</dbReference>
<evidence type="ECO:0000256" key="1">
    <source>
        <dbReference type="ARBA" id="ARBA00009986"/>
    </source>
</evidence>
<evidence type="ECO:0000256" key="3">
    <source>
        <dbReference type="PROSITE-ProRule" id="PRU10007"/>
    </source>
</evidence>
<dbReference type="PROSITE" id="PS00070">
    <property type="entry name" value="ALDEHYDE_DEHYDR_CYS"/>
    <property type="match status" value="1"/>
</dbReference>
<dbReference type="InterPro" id="IPR016160">
    <property type="entry name" value="Ald_DH_CS_CYS"/>
</dbReference>
<name>A0A418YYA9_9SPHN</name>
<dbReference type="Pfam" id="PF00171">
    <property type="entry name" value="Aldedh"/>
    <property type="match status" value="1"/>
</dbReference>
<evidence type="ECO:0000256" key="4">
    <source>
        <dbReference type="RuleBase" id="RU003345"/>
    </source>
</evidence>
<organism evidence="6 7">
    <name type="scientific">Sphingobium terrigena</name>
    <dbReference type="NCBI Taxonomy" id="2304063"/>
    <lineage>
        <taxon>Bacteria</taxon>
        <taxon>Pseudomonadati</taxon>
        <taxon>Pseudomonadota</taxon>
        <taxon>Alphaproteobacteria</taxon>
        <taxon>Sphingomonadales</taxon>
        <taxon>Sphingomonadaceae</taxon>
        <taxon>Sphingobium</taxon>
    </lineage>
</organism>
<evidence type="ECO:0000313" key="6">
    <source>
        <dbReference type="EMBL" id="RJG57863.1"/>
    </source>
</evidence>
<dbReference type="GO" id="GO:0016620">
    <property type="term" value="F:oxidoreductase activity, acting on the aldehyde or oxo group of donors, NAD or NADP as acceptor"/>
    <property type="evidence" value="ECO:0007669"/>
    <property type="project" value="InterPro"/>
</dbReference>
<comment type="caution">
    <text evidence="6">The sequence shown here is derived from an EMBL/GenBank/DDBJ whole genome shotgun (WGS) entry which is preliminary data.</text>
</comment>
<protein>
    <submittedName>
        <fullName evidence="6">Aldehyde dehydrogenase family protein</fullName>
    </submittedName>
</protein>
<keyword evidence="2 4" id="KW-0560">Oxidoreductase</keyword>
<dbReference type="Proteomes" id="UP000283469">
    <property type="component" value="Unassembled WGS sequence"/>
</dbReference>
<dbReference type="FunFam" id="3.40.605.10:FF:000007">
    <property type="entry name" value="NAD/NADP-dependent betaine aldehyde dehydrogenase"/>
    <property type="match status" value="1"/>
</dbReference>
<accession>A0A418YYA9</accession>
<dbReference type="InterPro" id="IPR016161">
    <property type="entry name" value="Ald_DH/histidinol_DH"/>
</dbReference>
<evidence type="ECO:0000256" key="2">
    <source>
        <dbReference type="ARBA" id="ARBA00023002"/>
    </source>
</evidence>
<proteinExistence type="inferred from homology"/>
<gene>
    <name evidence="6" type="ORF">D0Z70_01215</name>
</gene>
<keyword evidence="7" id="KW-1185">Reference proteome</keyword>
<dbReference type="RefSeq" id="WP_119743591.1">
    <property type="nucleotide sequence ID" value="NZ_QVRA01000001.1"/>
</dbReference>
<dbReference type="InterPro" id="IPR029510">
    <property type="entry name" value="Ald_DH_CS_GLU"/>
</dbReference>
<sequence length="468" mass="50222">MAEYKLLIDGKLVDGAAVMDVLNPATEEVLARCPRASTEQLDEAVAAARAAFPAWSRTSIAERRALILKFADNIEVHAEELARLLTQEQGKPLSEAGAEIGYSVAFIRQLASYDLPVQVLEDNDTRRVELHRRPLGVVGAIIPWNFPVLIVAFKLPFALLAGNTLVIKPAPTTPLSTLRLGELMAGIFPAGVVNIITDQNDLGAQLTTHPGIAKISFTGSTETGRKVMASAAASIKRLTLELGGNDAAIVLADADPVKVAPGIFSGAFMNAGQICLAIKRVYAHSDIYDALCAELARLAEEAVVDDGLKQGAQIGPLQNKAQYEKVKALIEEARADGTIIAGGRPLDRPGYFVRPTIVRDITDGTRLVDEEQFGPVLPMIRFDDPEDALTRANSSDMGLGGSIWSADRNAAHELATRMEAGTVWMNKHLDFGPTMPFGGAKQSGFGVEFAQEGLHEFTQVHVINEAKA</sequence>
<dbReference type="InterPro" id="IPR016162">
    <property type="entry name" value="Ald_DH_N"/>
</dbReference>
<evidence type="ECO:0000313" key="7">
    <source>
        <dbReference type="Proteomes" id="UP000283469"/>
    </source>
</evidence>
<feature type="domain" description="Aldehyde dehydrogenase" evidence="5">
    <location>
        <begin position="18"/>
        <end position="462"/>
    </location>
</feature>
<dbReference type="PANTHER" id="PTHR11699">
    <property type="entry name" value="ALDEHYDE DEHYDROGENASE-RELATED"/>
    <property type="match status" value="1"/>
</dbReference>
<dbReference type="Gene3D" id="3.40.605.10">
    <property type="entry name" value="Aldehyde Dehydrogenase, Chain A, domain 1"/>
    <property type="match status" value="1"/>
</dbReference>
<dbReference type="SUPFAM" id="SSF53720">
    <property type="entry name" value="ALDH-like"/>
    <property type="match status" value="1"/>
</dbReference>
<dbReference type="InterPro" id="IPR044086">
    <property type="entry name" value="LUC3-like"/>
</dbReference>
<dbReference type="PROSITE" id="PS00687">
    <property type="entry name" value="ALDEHYDE_DEHYDR_GLU"/>
    <property type="match status" value="1"/>
</dbReference>
<dbReference type="OrthoDB" id="9802947at2"/>
<evidence type="ECO:0000259" key="5">
    <source>
        <dbReference type="Pfam" id="PF00171"/>
    </source>
</evidence>
<feature type="active site" evidence="3">
    <location>
        <position position="241"/>
    </location>
</feature>
<comment type="similarity">
    <text evidence="1 4">Belongs to the aldehyde dehydrogenase family.</text>
</comment>
<dbReference type="EMBL" id="QVRA01000001">
    <property type="protein sequence ID" value="RJG57863.1"/>
    <property type="molecule type" value="Genomic_DNA"/>
</dbReference>
<reference evidence="6 7" key="1">
    <citation type="submission" date="2018-08" db="EMBL/GenBank/DDBJ databases">
        <title>Sphingobium sp. EO9.</title>
        <authorList>
            <person name="Park Y."/>
            <person name="Kim K.H."/>
            <person name="Jeon C.O."/>
        </authorList>
    </citation>
    <scope>NUCLEOTIDE SEQUENCE [LARGE SCALE GENOMIC DNA]</scope>
    <source>
        <strain evidence="6 7">EO9</strain>
    </source>
</reference>